<evidence type="ECO:0000313" key="2">
    <source>
        <dbReference type="EMBL" id="TVT76388.1"/>
    </source>
</evidence>
<sequence length="68" mass="8263">LLDLISEGITQTTRERDDLLYDRHFCENYLRTANEVDDWGRDLLEDSLHRYLKRIENYQLLFDVHFCG</sequence>
<name>A0A558ETH2_HALVO</name>
<proteinExistence type="predicted"/>
<dbReference type="EMBL" id="VMTR01000583">
    <property type="protein sequence ID" value="TVT76388.1"/>
    <property type="molecule type" value="Genomic_DNA"/>
</dbReference>
<feature type="domain" description="DUF8148" evidence="1">
    <location>
        <begin position="21"/>
        <end position="68"/>
    </location>
</feature>
<evidence type="ECO:0000259" key="1">
    <source>
        <dbReference type="Pfam" id="PF26474"/>
    </source>
</evidence>
<reference evidence="2 3" key="1">
    <citation type="submission" date="2019-07" db="EMBL/GenBank/DDBJ databases">
        <title>Draft genome sequence of Haloferax volcanii SS0101, isolated from salt farm in Samut Sakhon, Thailand.</title>
        <authorList>
            <person name="Wanthongcharoen S."/>
            <person name="Yamprayoonswat W."/>
            <person name="Ruangsuj P."/>
            <person name="Thongpramul N."/>
            <person name="Jumpathong W."/>
            <person name="Sittihan S."/>
            <person name="Kanjanavas P."/>
            <person name="Yasawong M."/>
        </authorList>
    </citation>
    <scope>NUCLEOTIDE SEQUENCE [LARGE SCALE GENOMIC DNA]</scope>
    <source>
        <strain evidence="2 3">SS0101</strain>
    </source>
</reference>
<dbReference type="Pfam" id="PF26474">
    <property type="entry name" value="DUF8148_M"/>
    <property type="match status" value="1"/>
</dbReference>
<feature type="non-terminal residue" evidence="2">
    <location>
        <position position="1"/>
    </location>
</feature>
<dbReference type="AlphaFoldDB" id="A0A558ETH2"/>
<feature type="non-terminal residue" evidence="2">
    <location>
        <position position="68"/>
    </location>
</feature>
<gene>
    <name evidence="2" type="ORF">FQA18_20610</name>
</gene>
<dbReference type="InterPro" id="IPR059015">
    <property type="entry name" value="DUF8148_M"/>
</dbReference>
<accession>A0A558ETH2</accession>
<dbReference type="Proteomes" id="UP000320212">
    <property type="component" value="Unassembled WGS sequence"/>
</dbReference>
<organism evidence="2 3">
    <name type="scientific">Haloferax volcanii</name>
    <name type="common">Halobacterium volcanii</name>
    <dbReference type="NCBI Taxonomy" id="2246"/>
    <lineage>
        <taxon>Archaea</taxon>
        <taxon>Methanobacteriati</taxon>
        <taxon>Methanobacteriota</taxon>
        <taxon>Stenosarchaea group</taxon>
        <taxon>Halobacteria</taxon>
        <taxon>Halobacteriales</taxon>
        <taxon>Haloferacaceae</taxon>
        <taxon>Haloferax</taxon>
    </lineage>
</organism>
<evidence type="ECO:0000313" key="3">
    <source>
        <dbReference type="Proteomes" id="UP000320212"/>
    </source>
</evidence>
<protein>
    <recommendedName>
        <fullName evidence="1">DUF8148 domain-containing protein</fullName>
    </recommendedName>
</protein>
<comment type="caution">
    <text evidence="2">The sequence shown here is derived from an EMBL/GenBank/DDBJ whole genome shotgun (WGS) entry which is preliminary data.</text>
</comment>